<feature type="compositionally biased region" description="Basic and acidic residues" evidence="1">
    <location>
        <begin position="1"/>
        <end position="12"/>
    </location>
</feature>
<evidence type="ECO:0000313" key="2">
    <source>
        <dbReference type="EMBL" id="CCC52203.1"/>
    </source>
</evidence>
<name>G0U441_TRYVY</name>
<protein>
    <submittedName>
        <fullName evidence="2">Uncharacterized protein</fullName>
    </submittedName>
</protein>
<reference evidence="2" key="1">
    <citation type="journal article" date="2012" name="Proc. Natl. Acad. Sci. U.S.A.">
        <title>Antigenic diversity is generated by distinct evolutionary mechanisms in African trypanosome species.</title>
        <authorList>
            <person name="Jackson A.P."/>
            <person name="Berry A."/>
            <person name="Aslett M."/>
            <person name="Allison H.C."/>
            <person name="Burton P."/>
            <person name="Vavrova-Anderson J."/>
            <person name="Brown R."/>
            <person name="Browne H."/>
            <person name="Corton N."/>
            <person name="Hauser H."/>
            <person name="Gamble J."/>
            <person name="Gilderthorp R."/>
            <person name="Marcello L."/>
            <person name="McQuillan J."/>
            <person name="Otto T.D."/>
            <person name="Quail M.A."/>
            <person name="Sanders M.J."/>
            <person name="van Tonder A."/>
            <person name="Ginger M.L."/>
            <person name="Field M.C."/>
            <person name="Barry J.D."/>
            <person name="Hertz-Fowler C."/>
            <person name="Berriman M."/>
        </authorList>
    </citation>
    <scope>NUCLEOTIDE SEQUENCE</scope>
    <source>
        <strain evidence="2">Y486</strain>
    </source>
</reference>
<feature type="region of interest" description="Disordered" evidence="1">
    <location>
        <begin position="1"/>
        <end position="22"/>
    </location>
</feature>
<feature type="region of interest" description="Disordered" evidence="1">
    <location>
        <begin position="167"/>
        <end position="188"/>
    </location>
</feature>
<feature type="compositionally biased region" description="Basic and acidic residues" evidence="1">
    <location>
        <begin position="172"/>
        <end position="181"/>
    </location>
</feature>
<sequence>MREGGKVKEQKPTRMCLIPQGEPPTSLYSPTCGVSPSSPLRPVHRIPRTFVYMKHLIRSTKSKQYVYILTVGGNATLLQLRVSQLQNREEKQTNKQTNKQQRKQRERKRKEKKKNNKMSPIILFLILSSLHSSYPSSFFSFPSPHPSLHRSHTALFIQSEYKTKHNKINGVKNEKRKENQECKQTLSL</sequence>
<dbReference type="AlphaFoldDB" id="G0U441"/>
<accession>G0U441</accession>
<proteinExistence type="predicted"/>
<organism evidence="2">
    <name type="scientific">Trypanosoma vivax (strain Y486)</name>
    <dbReference type="NCBI Taxonomy" id="1055687"/>
    <lineage>
        <taxon>Eukaryota</taxon>
        <taxon>Discoba</taxon>
        <taxon>Euglenozoa</taxon>
        <taxon>Kinetoplastea</taxon>
        <taxon>Metakinetoplastina</taxon>
        <taxon>Trypanosomatida</taxon>
        <taxon>Trypanosomatidae</taxon>
        <taxon>Trypanosoma</taxon>
        <taxon>Duttonella</taxon>
    </lineage>
</organism>
<feature type="region of interest" description="Disordered" evidence="1">
    <location>
        <begin position="86"/>
        <end position="115"/>
    </location>
</feature>
<evidence type="ECO:0000256" key="1">
    <source>
        <dbReference type="SAM" id="MobiDB-lite"/>
    </source>
</evidence>
<dbReference type="EMBL" id="HE573026">
    <property type="protein sequence ID" value="CCC52203.1"/>
    <property type="molecule type" value="Genomic_DNA"/>
</dbReference>
<gene>
    <name evidence="2" type="ORF">TVY486_1012460</name>
</gene>
<feature type="compositionally biased region" description="Basic residues" evidence="1">
    <location>
        <begin position="100"/>
        <end position="115"/>
    </location>
</feature>